<organism evidence="1 2">
    <name type="scientific">Crossiella equi</name>
    <dbReference type="NCBI Taxonomy" id="130796"/>
    <lineage>
        <taxon>Bacteria</taxon>
        <taxon>Bacillati</taxon>
        <taxon>Actinomycetota</taxon>
        <taxon>Actinomycetes</taxon>
        <taxon>Pseudonocardiales</taxon>
        <taxon>Pseudonocardiaceae</taxon>
        <taxon>Crossiella</taxon>
    </lineage>
</organism>
<dbReference type="EMBL" id="JAGIOO010000001">
    <property type="protein sequence ID" value="MBP2471165.1"/>
    <property type="molecule type" value="Genomic_DNA"/>
</dbReference>
<dbReference type="InterPro" id="IPR027417">
    <property type="entry name" value="P-loop_NTPase"/>
</dbReference>
<accession>A0ABS5A3L7</accession>
<dbReference type="Gene3D" id="3.40.50.300">
    <property type="entry name" value="P-loop containing nucleotide triphosphate hydrolases"/>
    <property type="match status" value="1"/>
</dbReference>
<dbReference type="RefSeq" id="WP_086788210.1">
    <property type="nucleotide sequence ID" value="NZ_JAGIOO010000001.1"/>
</dbReference>
<dbReference type="Proteomes" id="UP001519363">
    <property type="component" value="Unassembled WGS sequence"/>
</dbReference>
<evidence type="ECO:0000313" key="2">
    <source>
        <dbReference type="Proteomes" id="UP001519363"/>
    </source>
</evidence>
<keyword evidence="2" id="KW-1185">Reference proteome</keyword>
<proteinExistence type="predicted"/>
<name>A0ABS5A3L7_9PSEU</name>
<evidence type="ECO:0000313" key="1">
    <source>
        <dbReference type="EMBL" id="MBP2471165.1"/>
    </source>
</evidence>
<reference evidence="1 2" key="1">
    <citation type="submission" date="2021-03" db="EMBL/GenBank/DDBJ databases">
        <title>Sequencing the genomes of 1000 actinobacteria strains.</title>
        <authorList>
            <person name="Klenk H.-P."/>
        </authorList>
    </citation>
    <scope>NUCLEOTIDE SEQUENCE [LARGE SCALE GENOMIC DNA]</scope>
    <source>
        <strain evidence="1 2">DSM 44580</strain>
    </source>
</reference>
<gene>
    <name evidence="1" type="ORF">JOF53_000037</name>
</gene>
<dbReference type="SUPFAM" id="SSF52540">
    <property type="entry name" value="P-loop containing nucleoside triphosphate hydrolases"/>
    <property type="match status" value="1"/>
</dbReference>
<protein>
    <submittedName>
        <fullName evidence="1">Cellulose biosynthesis protein BcsQ</fullName>
    </submittedName>
</protein>
<comment type="caution">
    <text evidence="1">The sequence shown here is derived from an EMBL/GenBank/DDBJ whole genome shotgun (WGS) entry which is preliminary data.</text>
</comment>
<sequence>MTRPKIIMAAKLKGGVGASHLCALLLHGLGETDPTLYVDLEPQGDGAQVLAVAVRAHGTVRDFVFGTRPVHEVLLEVPTAVHGYYVAPDPQLNRATGHGLCDPDRLRKAAADAGISWVVVDSVKLPDPRTLEVLSGADLVLHVVANAFGVRTLATAHTELVRHAKTGSVHTVLNRTRKDRSEMVLLDGLAEHAERFAVCPVQIGHDGWVANAMLHRRSPFAIGNARATRTASAELGAWIRRRLP</sequence>